<comment type="caution">
    <text evidence="2">The sequence shown here is derived from an EMBL/GenBank/DDBJ whole genome shotgun (WGS) entry which is preliminary data.</text>
</comment>
<dbReference type="PANTHER" id="PTHR35841">
    <property type="entry name" value="PHOSPHONATES-BINDING PERIPLASMIC PROTEIN"/>
    <property type="match status" value="1"/>
</dbReference>
<evidence type="ECO:0000256" key="1">
    <source>
        <dbReference type="SAM" id="SignalP"/>
    </source>
</evidence>
<name>A0A7W2ACX3_9GAMM</name>
<organism evidence="2 3">
    <name type="scientific">Marinobacterium marinum</name>
    <dbReference type="NCBI Taxonomy" id="2756129"/>
    <lineage>
        <taxon>Bacteria</taxon>
        <taxon>Pseudomonadati</taxon>
        <taxon>Pseudomonadota</taxon>
        <taxon>Gammaproteobacteria</taxon>
        <taxon>Oceanospirillales</taxon>
        <taxon>Oceanospirillaceae</taxon>
        <taxon>Marinobacterium</taxon>
    </lineage>
</organism>
<dbReference type="Pfam" id="PF12974">
    <property type="entry name" value="Phosphonate-bd"/>
    <property type="match status" value="1"/>
</dbReference>
<reference evidence="2 3" key="1">
    <citation type="submission" date="2020-07" db="EMBL/GenBank/DDBJ databases">
        <title>Bacterium isolated from marien macroalgae.</title>
        <authorList>
            <person name="Zhu K."/>
            <person name="Lu D."/>
            <person name="Du Z."/>
        </authorList>
    </citation>
    <scope>NUCLEOTIDE SEQUENCE [LARGE SCALE GENOMIC DNA]</scope>
    <source>
        <strain evidence="2 3">3-1745</strain>
    </source>
</reference>
<feature type="signal peptide" evidence="1">
    <location>
        <begin position="1"/>
        <end position="28"/>
    </location>
</feature>
<accession>A0A7W2ACX3</accession>
<keyword evidence="1" id="KW-0732">Signal</keyword>
<keyword evidence="3" id="KW-1185">Reference proteome</keyword>
<evidence type="ECO:0000313" key="3">
    <source>
        <dbReference type="Proteomes" id="UP000538931"/>
    </source>
</evidence>
<dbReference type="SUPFAM" id="SSF53850">
    <property type="entry name" value="Periplasmic binding protein-like II"/>
    <property type="match status" value="1"/>
</dbReference>
<protein>
    <submittedName>
        <fullName evidence="2">PhnD/SsuA/transferrin family substrate-binding protein</fullName>
    </submittedName>
</protein>
<dbReference type="Proteomes" id="UP000538931">
    <property type="component" value="Unassembled WGS sequence"/>
</dbReference>
<evidence type="ECO:0000313" key="2">
    <source>
        <dbReference type="EMBL" id="MBA4502964.1"/>
    </source>
</evidence>
<dbReference type="RefSeq" id="WP_181740264.1">
    <property type="nucleotide sequence ID" value="NZ_JACEMT010000051.1"/>
</dbReference>
<dbReference type="EMBL" id="JACEMT010000051">
    <property type="protein sequence ID" value="MBA4502964.1"/>
    <property type="molecule type" value="Genomic_DNA"/>
</dbReference>
<feature type="chain" id="PRO_5030583925" evidence="1">
    <location>
        <begin position="29"/>
        <end position="299"/>
    </location>
</feature>
<sequence length="299" mass="33648">MNSPSLFSLVFTRMLLCCLLLTSGHASAKTLVLAQIGDRPKKDFRQLRPMADAMVQVLAPFGYDQADVQIYPDRPQLENAIREGRVHWITETPLTAARLYQQQLATPIARKRKRRQHAYQSLIYVRADSPIQTLSDLTGQLIALEHRNSFSSYFLPLMALRDAGLSSVHLETPRQAVPADKVGYAFSRNERNNLLWVDKGIAAAGALNDGDWQTPGRLPAKLLQNMRIIHHSALYPRAFELLTDNLEPEARQALQQALLALDPSKDSQLLMQYENSSHITPLGPHDLQQLRSLDVETLP</sequence>
<dbReference type="AlphaFoldDB" id="A0A7W2ACX3"/>
<proteinExistence type="predicted"/>
<gene>
    <name evidence="2" type="ORF">H1S06_11395</name>
</gene>
<dbReference type="PANTHER" id="PTHR35841:SF1">
    <property type="entry name" value="PHOSPHONATES-BINDING PERIPLASMIC PROTEIN"/>
    <property type="match status" value="1"/>
</dbReference>
<dbReference type="Gene3D" id="3.40.190.10">
    <property type="entry name" value="Periplasmic binding protein-like II"/>
    <property type="match status" value="2"/>
</dbReference>